<feature type="compositionally biased region" description="Low complexity" evidence="1">
    <location>
        <begin position="443"/>
        <end position="463"/>
    </location>
</feature>
<keyword evidence="4" id="KW-1185">Reference proteome</keyword>
<dbReference type="Proteomes" id="UP001230504">
    <property type="component" value="Unassembled WGS sequence"/>
</dbReference>
<name>A0AAD8Q1V4_9PEZI</name>
<comment type="caution">
    <text evidence="3">The sequence shown here is derived from an EMBL/GenBank/DDBJ whole genome shotgun (WGS) entry which is preliminary data.</text>
</comment>
<evidence type="ECO:0000313" key="4">
    <source>
        <dbReference type="Proteomes" id="UP001230504"/>
    </source>
</evidence>
<feature type="region of interest" description="Disordered" evidence="1">
    <location>
        <begin position="316"/>
        <end position="344"/>
    </location>
</feature>
<dbReference type="GeneID" id="85438769"/>
<gene>
    <name evidence="3" type="ORF">LY79DRAFT_513767</name>
</gene>
<feature type="region of interest" description="Disordered" evidence="1">
    <location>
        <begin position="225"/>
        <end position="275"/>
    </location>
</feature>
<feature type="compositionally biased region" description="Low complexity" evidence="1">
    <location>
        <begin position="262"/>
        <end position="273"/>
    </location>
</feature>
<dbReference type="InterPro" id="IPR031348">
    <property type="entry name" value="PigL_N"/>
</dbReference>
<evidence type="ECO:0000313" key="3">
    <source>
        <dbReference type="EMBL" id="KAK1593816.1"/>
    </source>
</evidence>
<feature type="region of interest" description="Disordered" evidence="1">
    <location>
        <begin position="381"/>
        <end position="485"/>
    </location>
</feature>
<organism evidence="3 4">
    <name type="scientific">Colletotrichum navitas</name>
    <dbReference type="NCBI Taxonomy" id="681940"/>
    <lineage>
        <taxon>Eukaryota</taxon>
        <taxon>Fungi</taxon>
        <taxon>Dikarya</taxon>
        <taxon>Ascomycota</taxon>
        <taxon>Pezizomycotina</taxon>
        <taxon>Sordariomycetes</taxon>
        <taxon>Hypocreomycetidae</taxon>
        <taxon>Glomerellales</taxon>
        <taxon>Glomerellaceae</taxon>
        <taxon>Colletotrichum</taxon>
        <taxon>Colletotrichum graminicola species complex</taxon>
    </lineage>
</organism>
<dbReference type="AlphaFoldDB" id="A0AAD8Q1V4"/>
<accession>A0AAD8Q1V4</accession>
<reference evidence="3" key="1">
    <citation type="submission" date="2021-06" db="EMBL/GenBank/DDBJ databases">
        <title>Comparative genomics, transcriptomics and evolutionary studies reveal genomic signatures of adaptation to plant cell wall in hemibiotrophic fungi.</title>
        <authorList>
            <consortium name="DOE Joint Genome Institute"/>
            <person name="Baroncelli R."/>
            <person name="Diaz J.F."/>
            <person name="Benocci T."/>
            <person name="Peng M."/>
            <person name="Battaglia E."/>
            <person name="Haridas S."/>
            <person name="Andreopoulos W."/>
            <person name="Labutti K."/>
            <person name="Pangilinan J."/>
            <person name="Floch G.L."/>
            <person name="Makela M.R."/>
            <person name="Henrissat B."/>
            <person name="Grigoriev I.V."/>
            <person name="Crouch J.A."/>
            <person name="De Vries R.P."/>
            <person name="Sukno S.A."/>
            <person name="Thon M.R."/>
        </authorList>
    </citation>
    <scope>NUCLEOTIDE SEQUENCE</scope>
    <source>
        <strain evidence="3">CBS 125086</strain>
    </source>
</reference>
<feature type="region of interest" description="Disordered" evidence="1">
    <location>
        <begin position="169"/>
        <end position="189"/>
    </location>
</feature>
<protein>
    <recommendedName>
        <fullName evidence="2">Azaphilone pigments biosynthesis cluster protein L N-terminal domain-containing protein</fullName>
    </recommendedName>
</protein>
<feature type="domain" description="Azaphilone pigments biosynthesis cluster protein L N-terminal" evidence="2">
    <location>
        <begin position="1"/>
        <end position="163"/>
    </location>
</feature>
<evidence type="ECO:0000259" key="2">
    <source>
        <dbReference type="Pfam" id="PF17111"/>
    </source>
</evidence>
<sequence length="485" mass="53737">MDPLSIVTAAASLAGAVLKASFKIKETIDAYEDAPQSIADIADEVHAVQIALRQVESVVSQDPDAIERLGLEDVFAIAVNGCHATLLSISKEYENLFLRSDWKAKIQALWKEGEMARLLGRLDRKKATLTLLTQTLNLRSTQDIKALLIQNQSTLNAAKQDVKEPAAYYPDLRPMSPNSLDEGSGVGTPRNRDSVLSITEFDFDHDLINTKTYRRALQRYAVANKREDSISEQETEGTPACKENDNRPLDEEDDTGDLIEFPTSPSTLRPSSSQATTMCPDLEGIEFDVPPAAPPKETKAPPLKRFVLGRSQTDVAPNMSNIMPEDANTRKRFPPTKKEKGLPQHLMAGLVAEKYHRRKKYGKPAFLETCSSLQRPDISSITKHIADSASSSPPLEDATPSMCNTGLPDKKLRKLEHRRKCDRPAHIRRRHGKELLQARSSEESTTTLSSLDSVTEALQRLGLQPPPPLPLRPSGREGRRRKQAA</sequence>
<proteinExistence type="predicted"/>
<dbReference type="Pfam" id="PF17111">
    <property type="entry name" value="PigL_N"/>
    <property type="match status" value="1"/>
</dbReference>
<dbReference type="RefSeq" id="XP_060415082.1">
    <property type="nucleotide sequence ID" value="XM_060554529.1"/>
</dbReference>
<feature type="compositionally biased region" description="Basic and acidic residues" evidence="1">
    <location>
        <begin position="433"/>
        <end position="442"/>
    </location>
</feature>
<evidence type="ECO:0000256" key="1">
    <source>
        <dbReference type="SAM" id="MobiDB-lite"/>
    </source>
</evidence>
<feature type="compositionally biased region" description="Basic residues" evidence="1">
    <location>
        <begin position="411"/>
        <end position="432"/>
    </location>
</feature>
<feature type="compositionally biased region" description="Polar residues" evidence="1">
    <location>
        <begin position="381"/>
        <end position="393"/>
    </location>
</feature>
<dbReference type="EMBL" id="JAHLJV010000023">
    <property type="protein sequence ID" value="KAK1593816.1"/>
    <property type="molecule type" value="Genomic_DNA"/>
</dbReference>